<gene>
    <name evidence="1" type="ORF">X975_15243</name>
</gene>
<protein>
    <submittedName>
        <fullName evidence="1">Uncharacterized protein</fullName>
    </submittedName>
</protein>
<keyword evidence="2" id="KW-1185">Reference proteome</keyword>
<reference evidence="1 2" key="1">
    <citation type="submission" date="2013-11" db="EMBL/GenBank/DDBJ databases">
        <title>Genome sequencing of Stegodyphus mimosarum.</title>
        <authorList>
            <person name="Bechsgaard J."/>
        </authorList>
    </citation>
    <scope>NUCLEOTIDE SEQUENCE [LARGE SCALE GENOMIC DNA]</scope>
</reference>
<evidence type="ECO:0000313" key="1">
    <source>
        <dbReference type="EMBL" id="KFM63813.1"/>
    </source>
</evidence>
<dbReference type="EMBL" id="KK114968">
    <property type="protein sequence ID" value="KFM63813.1"/>
    <property type="molecule type" value="Genomic_DNA"/>
</dbReference>
<accession>A0A087TFC4</accession>
<name>A0A087TFC4_STEMI</name>
<evidence type="ECO:0000313" key="2">
    <source>
        <dbReference type="Proteomes" id="UP000054359"/>
    </source>
</evidence>
<organism evidence="1 2">
    <name type="scientific">Stegodyphus mimosarum</name>
    <name type="common">African social velvet spider</name>
    <dbReference type="NCBI Taxonomy" id="407821"/>
    <lineage>
        <taxon>Eukaryota</taxon>
        <taxon>Metazoa</taxon>
        <taxon>Ecdysozoa</taxon>
        <taxon>Arthropoda</taxon>
        <taxon>Chelicerata</taxon>
        <taxon>Arachnida</taxon>
        <taxon>Araneae</taxon>
        <taxon>Araneomorphae</taxon>
        <taxon>Entelegynae</taxon>
        <taxon>Eresoidea</taxon>
        <taxon>Eresidae</taxon>
        <taxon>Stegodyphus</taxon>
    </lineage>
</organism>
<dbReference type="AlphaFoldDB" id="A0A087TFC4"/>
<sequence length="35" mass="4089">MCHFTHLERLAKDLDLHTNLGSIERAELFLHVISK</sequence>
<feature type="non-terminal residue" evidence="1">
    <location>
        <position position="35"/>
    </location>
</feature>
<proteinExistence type="predicted"/>
<dbReference type="Proteomes" id="UP000054359">
    <property type="component" value="Unassembled WGS sequence"/>
</dbReference>